<dbReference type="KEGG" id="glo:Glov_0080"/>
<dbReference type="EMBL" id="CP001089">
    <property type="protein sequence ID" value="ACD93817.1"/>
    <property type="molecule type" value="Genomic_DNA"/>
</dbReference>
<proteinExistence type="predicted"/>
<dbReference type="STRING" id="398767.Glov_0080"/>
<protein>
    <submittedName>
        <fullName evidence="1">Uncharacterized protein</fullName>
    </submittedName>
</protein>
<sequence length="157" mass="17123">MKACLTLLFSGMVLLIGTTASFAIELAALDRVSVLMPKTKVVAILGAPDKVAELEGLAVELYQIHDAAPLLSVGLFYEHERALAGTALVFKGNTATATLARLKQHGFRALEEKGAYLRLEGKDDDTGRPVIVTISRLEDLTTVTTFEKAFYEQRNNR</sequence>
<accession>B3E9F1</accession>
<evidence type="ECO:0000313" key="2">
    <source>
        <dbReference type="Proteomes" id="UP000002420"/>
    </source>
</evidence>
<dbReference type="AlphaFoldDB" id="B3E9F1"/>
<evidence type="ECO:0000313" key="1">
    <source>
        <dbReference type="EMBL" id="ACD93817.1"/>
    </source>
</evidence>
<dbReference type="HOGENOM" id="CLU_1675399_0_0_7"/>
<name>B3E9F1_TRIL1</name>
<dbReference type="Proteomes" id="UP000002420">
    <property type="component" value="Chromosome"/>
</dbReference>
<dbReference type="RefSeq" id="WP_012468176.1">
    <property type="nucleotide sequence ID" value="NC_010814.1"/>
</dbReference>
<organism evidence="1 2">
    <name type="scientific">Trichlorobacter lovleyi (strain ATCC BAA-1151 / DSM 17278 / SZ)</name>
    <name type="common">Geobacter lovleyi</name>
    <dbReference type="NCBI Taxonomy" id="398767"/>
    <lineage>
        <taxon>Bacteria</taxon>
        <taxon>Pseudomonadati</taxon>
        <taxon>Thermodesulfobacteriota</taxon>
        <taxon>Desulfuromonadia</taxon>
        <taxon>Geobacterales</taxon>
        <taxon>Geobacteraceae</taxon>
        <taxon>Trichlorobacter</taxon>
    </lineage>
</organism>
<reference evidence="1 2" key="1">
    <citation type="submission" date="2008-05" db="EMBL/GenBank/DDBJ databases">
        <title>Complete sequence of chromosome of Geobacter lovleyi SZ.</title>
        <authorList>
            <consortium name="US DOE Joint Genome Institute"/>
            <person name="Lucas S."/>
            <person name="Copeland A."/>
            <person name="Lapidus A."/>
            <person name="Glavina del Rio T."/>
            <person name="Dalin E."/>
            <person name="Tice H."/>
            <person name="Bruce D."/>
            <person name="Goodwin L."/>
            <person name="Pitluck S."/>
            <person name="Chertkov O."/>
            <person name="Meincke L."/>
            <person name="Brettin T."/>
            <person name="Detter J.C."/>
            <person name="Han C."/>
            <person name="Tapia R."/>
            <person name="Kuske C.R."/>
            <person name="Schmutz J."/>
            <person name="Larimer F."/>
            <person name="Land M."/>
            <person name="Hauser L."/>
            <person name="Kyrpides N."/>
            <person name="Mikhailova N."/>
            <person name="Sung Y."/>
            <person name="Fletcher K.E."/>
            <person name="Ritalahti K.M."/>
            <person name="Loeffler F.E."/>
            <person name="Richardson P."/>
        </authorList>
    </citation>
    <scope>NUCLEOTIDE SEQUENCE [LARGE SCALE GENOMIC DNA]</scope>
    <source>
        <strain evidence="2">ATCC BAA-1151 / DSM 17278 / SZ</strain>
    </source>
</reference>
<gene>
    <name evidence="1" type="ordered locus">Glov_0080</name>
</gene>
<keyword evidence="2" id="KW-1185">Reference proteome</keyword>
<dbReference type="OrthoDB" id="9849815at2"/>